<protein>
    <submittedName>
        <fullName evidence="1">Uncharacterized protein</fullName>
    </submittedName>
</protein>
<name>A0A4R0NIW1_9SPHI</name>
<gene>
    <name evidence="1" type="ORF">EZ449_20715</name>
</gene>
<organism evidence="1 2">
    <name type="scientific">Pedobacter frigidisoli</name>
    <dbReference type="NCBI Taxonomy" id="2530455"/>
    <lineage>
        <taxon>Bacteria</taxon>
        <taxon>Pseudomonadati</taxon>
        <taxon>Bacteroidota</taxon>
        <taxon>Sphingobacteriia</taxon>
        <taxon>Sphingobacteriales</taxon>
        <taxon>Sphingobacteriaceae</taxon>
        <taxon>Pedobacter</taxon>
    </lineage>
</organism>
<dbReference type="AlphaFoldDB" id="A0A4R0NIW1"/>
<dbReference type="RefSeq" id="WP_131562525.1">
    <property type="nucleotide sequence ID" value="NZ_SJSN01000023.1"/>
</dbReference>
<reference evidence="1 2" key="1">
    <citation type="submission" date="2019-02" db="EMBL/GenBank/DDBJ databases">
        <title>Pedobacter sp. RP-3-11 sp. nov., isolated from Arctic soil.</title>
        <authorList>
            <person name="Dahal R.H."/>
        </authorList>
    </citation>
    <scope>NUCLEOTIDE SEQUENCE [LARGE SCALE GENOMIC DNA]</scope>
    <source>
        <strain evidence="1 2">RP-3-11</strain>
    </source>
</reference>
<comment type="caution">
    <text evidence="1">The sequence shown here is derived from an EMBL/GenBank/DDBJ whole genome shotgun (WGS) entry which is preliminary data.</text>
</comment>
<accession>A0A4R0NIW1</accession>
<evidence type="ECO:0000313" key="2">
    <source>
        <dbReference type="Proteomes" id="UP000291485"/>
    </source>
</evidence>
<evidence type="ECO:0000313" key="1">
    <source>
        <dbReference type="EMBL" id="TCD00581.1"/>
    </source>
</evidence>
<dbReference type="EMBL" id="SJSN01000023">
    <property type="protein sequence ID" value="TCD00581.1"/>
    <property type="molecule type" value="Genomic_DNA"/>
</dbReference>
<dbReference type="Proteomes" id="UP000291485">
    <property type="component" value="Unassembled WGS sequence"/>
</dbReference>
<proteinExistence type="predicted"/>
<sequence length="311" mass="36404">MEKRFDIILELERLREYHVIFKLEYRNCTLQNLPYYLKQQVIFHADIEYASEFENHYKILSDAYRLEDNHIANMLGIIKVYIENSDPSDAEELSHLNKKFLEVVSRLSNLSELNKKSAIRFLIDSTNQFSNTNGFEILNKDENVEIVNFLKASSLEKLHSLKSSFQAFSGENNMEITEVYIDVAISLAKGVKNISPELETFDLLKNELNKLISKNNFNKTKYKNDLLRMIYKTLLEYLNNETSIKPEGEIDGIPKETAVEQYRIIYQLCYCFGLVERIEDKTKQYEKVKNILKNFKEDNRPSITNIFGSGI</sequence>
<keyword evidence="2" id="KW-1185">Reference proteome</keyword>